<organism evidence="1 2">
    <name type="scientific">Albimonas pacifica</name>
    <dbReference type="NCBI Taxonomy" id="1114924"/>
    <lineage>
        <taxon>Bacteria</taxon>
        <taxon>Pseudomonadati</taxon>
        <taxon>Pseudomonadota</taxon>
        <taxon>Alphaproteobacteria</taxon>
        <taxon>Rhodobacterales</taxon>
        <taxon>Paracoccaceae</taxon>
        <taxon>Albimonas</taxon>
    </lineage>
</organism>
<dbReference type="PANTHER" id="PTHR41532:SF1">
    <property type="entry name" value="FIXS PROTEIN"/>
    <property type="match status" value="1"/>
</dbReference>
<dbReference type="EMBL" id="FOQH01000010">
    <property type="protein sequence ID" value="SFI87328.1"/>
    <property type="molecule type" value="Genomic_DNA"/>
</dbReference>
<dbReference type="PANTHER" id="PTHR41532">
    <property type="entry name" value="FIXS PROTEIN"/>
    <property type="match status" value="1"/>
</dbReference>
<reference evidence="1 2" key="1">
    <citation type="submission" date="2016-10" db="EMBL/GenBank/DDBJ databases">
        <authorList>
            <person name="de Groot N.N."/>
        </authorList>
    </citation>
    <scope>NUCLEOTIDE SEQUENCE [LARGE SCALE GENOMIC DNA]</scope>
    <source>
        <strain evidence="1 2">CGMCC 1.11030</strain>
    </source>
</reference>
<dbReference type="Proteomes" id="UP000199377">
    <property type="component" value="Unassembled WGS sequence"/>
</dbReference>
<dbReference type="InterPro" id="IPR004714">
    <property type="entry name" value="Cyt_oxidase_maturation_cbb3"/>
</dbReference>
<evidence type="ECO:0000313" key="1">
    <source>
        <dbReference type="EMBL" id="SFI87328.1"/>
    </source>
</evidence>
<dbReference type="RefSeq" id="WP_092863402.1">
    <property type="nucleotide sequence ID" value="NZ_FOQH01000010.1"/>
</dbReference>
<gene>
    <name evidence="1" type="ORF">SAMN05216258_110149</name>
</gene>
<dbReference type="Pfam" id="PF03597">
    <property type="entry name" value="FixS"/>
    <property type="match status" value="1"/>
</dbReference>
<dbReference type="AlphaFoldDB" id="A0A1I3LRE9"/>
<protein>
    <submittedName>
        <fullName evidence="1">Cytochrome oxidase maturation protein, cbb3-type</fullName>
    </submittedName>
</protein>
<name>A0A1I3LRE9_9RHOB</name>
<proteinExistence type="predicted"/>
<dbReference type="STRING" id="1114924.SAMN05216258_110149"/>
<accession>A0A1I3LRE9</accession>
<keyword evidence="2" id="KW-1185">Reference proteome</keyword>
<dbReference type="NCBIfam" id="TIGR00847">
    <property type="entry name" value="ccoS"/>
    <property type="match status" value="1"/>
</dbReference>
<sequence length="59" mass="6406">MTILLATIPASLVLGGLGLAAFLWSLRRGQYRDLEGDAARILFQDEDRPRADPPADPKG</sequence>
<evidence type="ECO:0000313" key="2">
    <source>
        <dbReference type="Proteomes" id="UP000199377"/>
    </source>
</evidence>